<evidence type="ECO:0000259" key="1">
    <source>
        <dbReference type="Pfam" id="PF01548"/>
    </source>
</evidence>
<evidence type="ECO:0000259" key="2">
    <source>
        <dbReference type="Pfam" id="PF02371"/>
    </source>
</evidence>
<dbReference type="Pfam" id="PF02371">
    <property type="entry name" value="Transposase_20"/>
    <property type="match status" value="1"/>
</dbReference>
<evidence type="ECO:0000313" key="4">
    <source>
        <dbReference type="EMBL" id="XAG82450.1"/>
    </source>
</evidence>
<dbReference type="NCBIfam" id="NF033542">
    <property type="entry name" value="transpos_IS110"/>
    <property type="match status" value="1"/>
</dbReference>
<feature type="domain" description="Transposase IS110-like N-terminal" evidence="1">
    <location>
        <begin position="6"/>
        <end position="146"/>
    </location>
</feature>
<dbReference type="GO" id="GO:0003677">
    <property type="term" value="F:DNA binding"/>
    <property type="evidence" value="ECO:0007669"/>
    <property type="project" value="InterPro"/>
</dbReference>
<organism evidence="4">
    <name type="scientific">bacterium 19NY03SH02</name>
    <dbReference type="NCBI Taxonomy" id="2920631"/>
    <lineage>
        <taxon>Bacteria</taxon>
    </lineage>
</organism>
<dbReference type="Pfam" id="PF01548">
    <property type="entry name" value="DEDD_Tnp_IS110"/>
    <property type="match status" value="1"/>
</dbReference>
<reference evidence="4" key="1">
    <citation type="submission" date="2022-03" db="EMBL/GenBank/DDBJ databases">
        <title>Sea Food Isolates.</title>
        <authorList>
            <person name="Li c."/>
        </authorList>
    </citation>
    <scope>NUCLEOTIDE SEQUENCE</scope>
    <source>
        <strain evidence="4">19NY03SH02</strain>
    </source>
</reference>
<dbReference type="PANTHER" id="PTHR33055">
    <property type="entry name" value="TRANSPOSASE FOR INSERTION SEQUENCE ELEMENT IS1111A"/>
    <property type="match status" value="1"/>
</dbReference>
<protein>
    <submittedName>
        <fullName evidence="4">IS110 family transposase</fullName>
    </submittedName>
</protein>
<name>A0AAU6V887_UNCXX</name>
<dbReference type="EMBL" id="CP095354">
    <property type="protein sequence ID" value="XAG79877.1"/>
    <property type="molecule type" value="Genomic_DNA"/>
</dbReference>
<dbReference type="AlphaFoldDB" id="A0AAU6V887"/>
<dbReference type="GO" id="GO:0004803">
    <property type="term" value="F:transposase activity"/>
    <property type="evidence" value="ECO:0007669"/>
    <property type="project" value="InterPro"/>
</dbReference>
<dbReference type="EMBL" id="CP095354">
    <property type="protein sequence ID" value="XAG82450.1"/>
    <property type="molecule type" value="Genomic_DNA"/>
</dbReference>
<dbReference type="GO" id="GO:0006313">
    <property type="term" value="P:DNA transposition"/>
    <property type="evidence" value="ECO:0007669"/>
    <property type="project" value="InterPro"/>
</dbReference>
<dbReference type="PANTHER" id="PTHR33055:SF3">
    <property type="entry name" value="PUTATIVE TRANSPOSASE FOR IS117-RELATED"/>
    <property type="match status" value="1"/>
</dbReference>
<dbReference type="InterPro" id="IPR047650">
    <property type="entry name" value="Transpos_IS110"/>
</dbReference>
<evidence type="ECO:0000313" key="3">
    <source>
        <dbReference type="EMBL" id="XAG79877.1"/>
    </source>
</evidence>
<sequence length="337" mass="37948">MNVTLIGIDLAKNIFQVCGVNQAGKSVFNRAVKRSQLLATLRHYPDAVIAMEACSGSNYWGRELLKLGYEVKLIPPQHVKPFVKGNKNDRNDAFAICEAAQRPNIVFVKPRTLEQVDLILVHRIRERRIRERTALSNQIRGLLNEYGIVFRQGKTPFITELPEILATENNGLTVTARRYIRELLDELRTIDAAIKTTEKEVQAQAKNHPDAKRLTGIRGVAEMIATAVVSFAGDGSGYKNGRHFAANLGLVPKEFSSGGKQKLGSITKRGNSHLRRLLIQGAWSVIRYADKSNDRISQWALKLIERRGKHKAVVAVANKLARIIWAMLFYRTEYRPN</sequence>
<dbReference type="InterPro" id="IPR003346">
    <property type="entry name" value="Transposase_20"/>
</dbReference>
<proteinExistence type="predicted"/>
<feature type="domain" description="Transposase IS116/IS110/IS902 C-terminal" evidence="2">
    <location>
        <begin position="212"/>
        <end position="292"/>
    </location>
</feature>
<gene>
    <name evidence="4" type="ORF">MRN14_07705</name>
    <name evidence="3" type="ORF">MRN14_15615</name>
</gene>
<accession>A0AAU6V887</accession>
<dbReference type="InterPro" id="IPR002525">
    <property type="entry name" value="Transp_IS110-like_N"/>
</dbReference>